<protein>
    <recommendedName>
        <fullName evidence="4">Polyprotein protein</fullName>
    </recommendedName>
</protein>
<sequence>MIQVALDDVVKPLSTNIKALAARIVVCERDQGATEEVTCLKAIIATLKKDAYYLKSIDISMIFGIVEIPNVPEKPQTATGHGDGMEHIDDHDSEAKTDEEMFEEAAADDIA</sequence>
<evidence type="ECO:0000313" key="2">
    <source>
        <dbReference type="EMBL" id="KAK6780012.1"/>
    </source>
</evidence>
<evidence type="ECO:0000313" key="3">
    <source>
        <dbReference type="Proteomes" id="UP001371456"/>
    </source>
</evidence>
<comment type="caution">
    <text evidence="2">The sequence shown here is derived from an EMBL/GenBank/DDBJ whole genome shotgun (WGS) entry which is preliminary data.</text>
</comment>
<dbReference type="EMBL" id="JBANQN010000009">
    <property type="protein sequence ID" value="KAK6780012.1"/>
    <property type="molecule type" value="Genomic_DNA"/>
</dbReference>
<organism evidence="2 3">
    <name type="scientific">Solanum bulbocastanum</name>
    <name type="common">Wild potato</name>
    <dbReference type="NCBI Taxonomy" id="147425"/>
    <lineage>
        <taxon>Eukaryota</taxon>
        <taxon>Viridiplantae</taxon>
        <taxon>Streptophyta</taxon>
        <taxon>Embryophyta</taxon>
        <taxon>Tracheophyta</taxon>
        <taxon>Spermatophyta</taxon>
        <taxon>Magnoliopsida</taxon>
        <taxon>eudicotyledons</taxon>
        <taxon>Gunneridae</taxon>
        <taxon>Pentapetalae</taxon>
        <taxon>asterids</taxon>
        <taxon>lamiids</taxon>
        <taxon>Solanales</taxon>
        <taxon>Solanaceae</taxon>
        <taxon>Solanoideae</taxon>
        <taxon>Solaneae</taxon>
        <taxon>Solanum</taxon>
    </lineage>
</organism>
<dbReference type="Proteomes" id="UP001371456">
    <property type="component" value="Unassembled WGS sequence"/>
</dbReference>
<feature type="region of interest" description="Disordered" evidence="1">
    <location>
        <begin position="74"/>
        <end position="111"/>
    </location>
</feature>
<proteinExistence type="predicted"/>
<dbReference type="AlphaFoldDB" id="A0AAN8Y5K1"/>
<evidence type="ECO:0008006" key="4">
    <source>
        <dbReference type="Google" id="ProtNLM"/>
    </source>
</evidence>
<accession>A0AAN8Y5K1</accession>
<name>A0AAN8Y5K1_SOLBU</name>
<feature type="compositionally biased region" description="Acidic residues" evidence="1">
    <location>
        <begin position="100"/>
        <end position="111"/>
    </location>
</feature>
<reference evidence="2 3" key="1">
    <citation type="submission" date="2024-02" db="EMBL/GenBank/DDBJ databases">
        <title>de novo genome assembly of Solanum bulbocastanum strain 11H21.</title>
        <authorList>
            <person name="Hosaka A.J."/>
        </authorList>
    </citation>
    <scope>NUCLEOTIDE SEQUENCE [LARGE SCALE GENOMIC DNA]</scope>
    <source>
        <tissue evidence="2">Young leaves</tissue>
    </source>
</reference>
<feature type="compositionally biased region" description="Basic and acidic residues" evidence="1">
    <location>
        <begin position="83"/>
        <end position="99"/>
    </location>
</feature>
<keyword evidence="3" id="KW-1185">Reference proteome</keyword>
<gene>
    <name evidence="2" type="ORF">RDI58_022196</name>
</gene>
<evidence type="ECO:0000256" key="1">
    <source>
        <dbReference type="SAM" id="MobiDB-lite"/>
    </source>
</evidence>